<reference evidence="2" key="2">
    <citation type="submission" date="2023-06" db="EMBL/GenBank/DDBJ databases">
        <authorList>
            <consortium name="Lawrence Berkeley National Laboratory"/>
            <person name="Haridas S."/>
            <person name="Hensen N."/>
            <person name="Bonometti L."/>
            <person name="Westerberg I."/>
            <person name="Brannstrom I.O."/>
            <person name="Guillou S."/>
            <person name="Cros-Aarteil S."/>
            <person name="Calhoun S."/>
            <person name="Kuo A."/>
            <person name="Mondo S."/>
            <person name="Pangilinan J."/>
            <person name="Riley R."/>
            <person name="Labutti K."/>
            <person name="Andreopoulos B."/>
            <person name="Lipzen A."/>
            <person name="Chen C."/>
            <person name="Yanf M."/>
            <person name="Daum C."/>
            <person name="Ng V."/>
            <person name="Clum A."/>
            <person name="Steindorff A."/>
            <person name="Ohm R."/>
            <person name="Martin F."/>
            <person name="Silar P."/>
            <person name="Natvig D."/>
            <person name="Lalanne C."/>
            <person name="Gautier V."/>
            <person name="Ament-Velasquez S.L."/>
            <person name="Kruys A."/>
            <person name="Hutchinson M.I."/>
            <person name="Powell A.J."/>
            <person name="Barry K."/>
            <person name="Miller A.N."/>
            <person name="Grigoriev I.V."/>
            <person name="Debuchy R."/>
            <person name="Gladieux P."/>
            <person name="Thoren M.H."/>
            <person name="Johannesson H."/>
        </authorList>
    </citation>
    <scope>NUCLEOTIDE SEQUENCE</scope>
    <source>
        <strain evidence="2">CBS 958.72</strain>
    </source>
</reference>
<evidence type="ECO:0000313" key="3">
    <source>
        <dbReference type="Proteomes" id="UP001287356"/>
    </source>
</evidence>
<feature type="region of interest" description="Disordered" evidence="1">
    <location>
        <begin position="1"/>
        <end position="68"/>
    </location>
</feature>
<proteinExistence type="predicted"/>
<keyword evidence="3" id="KW-1185">Reference proteome</keyword>
<evidence type="ECO:0000313" key="2">
    <source>
        <dbReference type="EMBL" id="KAK3379889.1"/>
    </source>
</evidence>
<accession>A0AAE0NEA8</accession>
<organism evidence="2 3">
    <name type="scientific">Lasiosphaeria ovina</name>
    <dbReference type="NCBI Taxonomy" id="92902"/>
    <lineage>
        <taxon>Eukaryota</taxon>
        <taxon>Fungi</taxon>
        <taxon>Dikarya</taxon>
        <taxon>Ascomycota</taxon>
        <taxon>Pezizomycotina</taxon>
        <taxon>Sordariomycetes</taxon>
        <taxon>Sordariomycetidae</taxon>
        <taxon>Sordariales</taxon>
        <taxon>Lasiosphaeriaceae</taxon>
        <taxon>Lasiosphaeria</taxon>
    </lineage>
</organism>
<gene>
    <name evidence="2" type="ORF">B0T24DRAFT_613371</name>
</gene>
<name>A0AAE0NEA8_9PEZI</name>
<reference evidence="2" key="1">
    <citation type="journal article" date="2023" name="Mol. Phylogenet. Evol.">
        <title>Genome-scale phylogeny and comparative genomics of the fungal order Sordariales.</title>
        <authorList>
            <person name="Hensen N."/>
            <person name="Bonometti L."/>
            <person name="Westerberg I."/>
            <person name="Brannstrom I.O."/>
            <person name="Guillou S."/>
            <person name="Cros-Aarteil S."/>
            <person name="Calhoun S."/>
            <person name="Haridas S."/>
            <person name="Kuo A."/>
            <person name="Mondo S."/>
            <person name="Pangilinan J."/>
            <person name="Riley R."/>
            <person name="LaButti K."/>
            <person name="Andreopoulos B."/>
            <person name="Lipzen A."/>
            <person name="Chen C."/>
            <person name="Yan M."/>
            <person name="Daum C."/>
            <person name="Ng V."/>
            <person name="Clum A."/>
            <person name="Steindorff A."/>
            <person name="Ohm R.A."/>
            <person name="Martin F."/>
            <person name="Silar P."/>
            <person name="Natvig D.O."/>
            <person name="Lalanne C."/>
            <person name="Gautier V."/>
            <person name="Ament-Velasquez S.L."/>
            <person name="Kruys A."/>
            <person name="Hutchinson M.I."/>
            <person name="Powell A.J."/>
            <person name="Barry K."/>
            <person name="Miller A.N."/>
            <person name="Grigoriev I.V."/>
            <person name="Debuchy R."/>
            <person name="Gladieux P."/>
            <person name="Hiltunen Thoren M."/>
            <person name="Johannesson H."/>
        </authorList>
    </citation>
    <scope>NUCLEOTIDE SEQUENCE</scope>
    <source>
        <strain evidence="2">CBS 958.72</strain>
    </source>
</reference>
<dbReference type="Proteomes" id="UP001287356">
    <property type="component" value="Unassembled WGS sequence"/>
</dbReference>
<dbReference type="AlphaFoldDB" id="A0AAE0NEA8"/>
<dbReference type="EMBL" id="JAULSN010000002">
    <property type="protein sequence ID" value="KAK3379889.1"/>
    <property type="molecule type" value="Genomic_DNA"/>
</dbReference>
<comment type="caution">
    <text evidence="2">The sequence shown here is derived from an EMBL/GenBank/DDBJ whole genome shotgun (WGS) entry which is preliminary data.</text>
</comment>
<sequence>MQQQETTTTTSSSSSPALWGEGGEAGAGVGGAFTGRPGSNEWDASKVLPSRFQKRKGSNYAVPSSRDGHVDSNYAAKFHTLHAEKGYNKK</sequence>
<feature type="compositionally biased region" description="Gly residues" evidence="1">
    <location>
        <begin position="20"/>
        <end position="33"/>
    </location>
</feature>
<evidence type="ECO:0000256" key="1">
    <source>
        <dbReference type="SAM" id="MobiDB-lite"/>
    </source>
</evidence>
<protein>
    <submittedName>
        <fullName evidence="2">Uncharacterized protein</fullName>
    </submittedName>
</protein>
<feature type="compositionally biased region" description="Low complexity" evidence="1">
    <location>
        <begin position="1"/>
        <end position="15"/>
    </location>
</feature>